<dbReference type="EMBL" id="JAECVW010000001">
    <property type="protein sequence ID" value="MBH8593970.1"/>
    <property type="molecule type" value="Genomic_DNA"/>
</dbReference>
<accession>A0A8I1DDQ8</accession>
<keyword evidence="2" id="KW-1185">Reference proteome</keyword>
<dbReference type="RefSeq" id="WP_181730980.1">
    <property type="nucleotide sequence ID" value="NZ_JACEIR010000001.1"/>
</dbReference>
<proteinExistence type="predicted"/>
<organism evidence="1 2">
    <name type="scientific">Thermoactinomyces intermedius</name>
    <dbReference type="NCBI Taxonomy" id="2024"/>
    <lineage>
        <taxon>Bacteria</taxon>
        <taxon>Bacillati</taxon>
        <taxon>Bacillota</taxon>
        <taxon>Bacilli</taxon>
        <taxon>Bacillales</taxon>
        <taxon>Thermoactinomycetaceae</taxon>
        <taxon>Thermoactinomyces</taxon>
    </lineage>
</organism>
<evidence type="ECO:0000313" key="1">
    <source>
        <dbReference type="EMBL" id="MBH8593970.1"/>
    </source>
</evidence>
<comment type="caution">
    <text evidence="1">The sequence shown here is derived from an EMBL/GenBank/DDBJ whole genome shotgun (WGS) entry which is preliminary data.</text>
</comment>
<dbReference type="Proteomes" id="UP000633619">
    <property type="component" value="Unassembled WGS sequence"/>
</dbReference>
<name>A0A8I1DDQ8_THEIN</name>
<dbReference type="AlphaFoldDB" id="A0A8I1DDQ8"/>
<sequence>MNQNGYLCEHCGKEEAKYEARFVMEGKNILLCEHCLKHFDSSHCPPVFHTEAGWEWKTQKRA</sequence>
<evidence type="ECO:0000313" key="2">
    <source>
        <dbReference type="Proteomes" id="UP000633619"/>
    </source>
</evidence>
<reference evidence="1 2" key="1">
    <citation type="submission" date="2020-12" db="EMBL/GenBank/DDBJ databases">
        <title>WGS of Thermoactinomyces spp.</title>
        <authorList>
            <person name="Cheng K."/>
        </authorList>
    </citation>
    <scope>NUCLEOTIDE SEQUENCE [LARGE SCALE GENOMIC DNA]</scope>
    <source>
        <strain evidence="2">CICC 10671\DSM 43846</strain>
    </source>
</reference>
<protein>
    <submittedName>
        <fullName evidence="1">Uncharacterized protein</fullName>
    </submittedName>
</protein>
<gene>
    <name evidence="1" type="ORF">I8U20_01345</name>
</gene>